<dbReference type="EMBL" id="WRXN01000020">
    <property type="protein sequence ID" value="MVT12168.1"/>
    <property type="molecule type" value="Genomic_DNA"/>
</dbReference>
<evidence type="ECO:0000313" key="3">
    <source>
        <dbReference type="Proteomes" id="UP000461730"/>
    </source>
</evidence>
<evidence type="ECO:0000313" key="2">
    <source>
        <dbReference type="EMBL" id="MVT12168.1"/>
    </source>
</evidence>
<sequence>MHLTNRVALRNQLFYATLKRVCVFLLICLPFKGFSQSWQAGGFLGISNYSGDLVQQRVDLKYTRYSIGAFVKRDINRYLTLRAGLTYGRIAGADSTNRDTLLLARNLSFRSPVFEAQLAAEINFLDLDVKHFTPYVFGGVALFSFYPTTKDARGNTVNLRPLSTEGQGMAEYPTRKQYNLRQFSIPFGAGIKILITDNWIAGFEIGLRKTFTDYLDDVSLTYVDQATLLRSKGPTAVEVAYRGDEVNPAHAVPGTYPADGTIRGSAKYKDWYAFTGFTLSYRFGGGGRNVWGRQKASSCPRF</sequence>
<proteinExistence type="predicted"/>
<feature type="domain" description="DUF6089" evidence="1">
    <location>
        <begin position="22"/>
        <end position="217"/>
    </location>
</feature>
<dbReference type="InterPro" id="IPR045743">
    <property type="entry name" value="DUF6089"/>
</dbReference>
<dbReference type="AlphaFoldDB" id="A0A7K1UD19"/>
<dbReference type="Pfam" id="PF19573">
    <property type="entry name" value="DUF6089"/>
    <property type="match status" value="1"/>
</dbReference>
<reference evidence="2 3" key="1">
    <citation type="submission" date="2019-12" db="EMBL/GenBank/DDBJ databases">
        <title>Chitinophaga sp. strain ysch24 (GDMCC 1.1355), whole genome shotgun sequence.</title>
        <authorList>
            <person name="Zhang X."/>
        </authorList>
    </citation>
    <scope>NUCLEOTIDE SEQUENCE [LARGE SCALE GENOMIC DNA]</scope>
    <source>
        <strain evidence="3">ysch24</strain>
    </source>
</reference>
<keyword evidence="3" id="KW-1185">Reference proteome</keyword>
<protein>
    <submittedName>
        <fullName evidence="2">Outer membrane beta-barrel protein</fullName>
    </submittedName>
</protein>
<organism evidence="2 3">
    <name type="scientific">Chitinophaga tropicalis</name>
    <dbReference type="NCBI Taxonomy" id="2683588"/>
    <lineage>
        <taxon>Bacteria</taxon>
        <taxon>Pseudomonadati</taxon>
        <taxon>Bacteroidota</taxon>
        <taxon>Chitinophagia</taxon>
        <taxon>Chitinophagales</taxon>
        <taxon>Chitinophagaceae</taxon>
        <taxon>Chitinophaga</taxon>
    </lineage>
</organism>
<dbReference type="SUPFAM" id="SSF56925">
    <property type="entry name" value="OMPA-like"/>
    <property type="match status" value="1"/>
</dbReference>
<dbReference type="Proteomes" id="UP000461730">
    <property type="component" value="Unassembled WGS sequence"/>
</dbReference>
<name>A0A7K1UD19_9BACT</name>
<dbReference type="InterPro" id="IPR011250">
    <property type="entry name" value="OMP/PagP_B-barrel"/>
</dbReference>
<accession>A0A7K1UD19</accession>
<comment type="caution">
    <text evidence="2">The sequence shown here is derived from an EMBL/GenBank/DDBJ whole genome shotgun (WGS) entry which is preliminary data.</text>
</comment>
<evidence type="ECO:0000259" key="1">
    <source>
        <dbReference type="Pfam" id="PF19573"/>
    </source>
</evidence>
<gene>
    <name evidence="2" type="ORF">GO493_28175</name>
</gene>